<proteinExistence type="predicted"/>
<dbReference type="PROSITE" id="PS51343">
    <property type="entry name" value="PII_GLNB_DOM"/>
    <property type="match status" value="1"/>
</dbReference>
<keyword evidence="2" id="KW-1185">Reference proteome</keyword>
<protein>
    <submittedName>
        <fullName evidence="1">P-II family nitrogen regulator</fullName>
    </submittedName>
</protein>
<dbReference type="EMBL" id="CP026995">
    <property type="protein sequence ID" value="QLH07573.1"/>
    <property type="molecule type" value="Genomic_DNA"/>
</dbReference>
<sequence>MKMKRIEATIQATKMGVVTEAINDLVGGFTILEGNGRGSGKRQQVRSSRGTGSVTKEYNEVATVSIIVDDSDVEKVSNAIADAAFTGKGGDGIIVVSNIESVLNIATKKSGTEAL</sequence>
<name>A0A7D5M6D4_9ARCH</name>
<organism evidence="1 2">
    <name type="scientific">Nitrosopumilus ureiphilus</name>
    <dbReference type="NCBI Taxonomy" id="1470067"/>
    <lineage>
        <taxon>Archaea</taxon>
        <taxon>Nitrososphaerota</taxon>
        <taxon>Nitrososphaeria</taxon>
        <taxon>Nitrosopumilales</taxon>
        <taxon>Nitrosopumilaceae</taxon>
        <taxon>Nitrosopumilus</taxon>
    </lineage>
</organism>
<dbReference type="GO" id="GO:0005524">
    <property type="term" value="F:ATP binding"/>
    <property type="evidence" value="ECO:0007669"/>
    <property type="project" value="TreeGrafter"/>
</dbReference>
<dbReference type="AlphaFoldDB" id="A0A7D5M6D4"/>
<dbReference type="KEGG" id="nue:C5F50_11210"/>
<dbReference type="Gene3D" id="3.30.70.120">
    <property type="match status" value="1"/>
</dbReference>
<dbReference type="GO" id="GO:0030234">
    <property type="term" value="F:enzyme regulator activity"/>
    <property type="evidence" value="ECO:0007669"/>
    <property type="project" value="InterPro"/>
</dbReference>
<dbReference type="GO" id="GO:0005829">
    <property type="term" value="C:cytosol"/>
    <property type="evidence" value="ECO:0007669"/>
    <property type="project" value="TreeGrafter"/>
</dbReference>
<evidence type="ECO:0000313" key="1">
    <source>
        <dbReference type="EMBL" id="QLH07573.1"/>
    </source>
</evidence>
<gene>
    <name evidence="1" type="ORF">C5F50_11210</name>
</gene>
<dbReference type="InterPro" id="IPR015867">
    <property type="entry name" value="N-reg_PII/ATP_PRibTrfase_C"/>
</dbReference>
<dbReference type="SUPFAM" id="SSF54913">
    <property type="entry name" value="GlnB-like"/>
    <property type="match status" value="1"/>
</dbReference>
<dbReference type="Proteomes" id="UP000509478">
    <property type="component" value="Chromosome"/>
</dbReference>
<dbReference type="InterPro" id="IPR002187">
    <property type="entry name" value="N-reg_PII"/>
</dbReference>
<dbReference type="SMART" id="SM00938">
    <property type="entry name" value="P-II"/>
    <property type="match status" value="1"/>
</dbReference>
<dbReference type="PANTHER" id="PTHR30115">
    <property type="entry name" value="NITROGEN REGULATORY PROTEIN P-II"/>
    <property type="match status" value="1"/>
</dbReference>
<dbReference type="GO" id="GO:0006808">
    <property type="term" value="P:regulation of nitrogen utilization"/>
    <property type="evidence" value="ECO:0007669"/>
    <property type="project" value="InterPro"/>
</dbReference>
<dbReference type="PANTHER" id="PTHR30115:SF11">
    <property type="entry name" value="NITROGEN REGULATORY PROTEIN P-II HOMOLOG"/>
    <property type="match status" value="1"/>
</dbReference>
<dbReference type="PRINTS" id="PR00340">
    <property type="entry name" value="PIIGLNB"/>
</dbReference>
<reference evidence="1 2" key="1">
    <citation type="submission" date="2018-02" db="EMBL/GenBank/DDBJ databases">
        <title>Complete genome of Nitrosopumilus ureaphilus PS0.</title>
        <authorList>
            <person name="Qin W."/>
            <person name="Zheng Y."/>
            <person name="Stahl D.A."/>
        </authorList>
    </citation>
    <scope>NUCLEOTIDE SEQUENCE [LARGE SCALE GENOMIC DNA]</scope>
    <source>
        <strain evidence="1 2">PS0</strain>
    </source>
</reference>
<accession>A0A7D5M6D4</accession>
<dbReference type="Pfam" id="PF00543">
    <property type="entry name" value="P-II"/>
    <property type="match status" value="1"/>
</dbReference>
<evidence type="ECO:0000313" key="2">
    <source>
        <dbReference type="Proteomes" id="UP000509478"/>
    </source>
</evidence>
<dbReference type="InterPro" id="IPR011322">
    <property type="entry name" value="N-reg_PII-like_a/b"/>
</dbReference>